<feature type="domain" description="4Fe-4S ferredoxin-type" evidence="9">
    <location>
        <begin position="346"/>
        <end position="376"/>
    </location>
</feature>
<feature type="binding site" evidence="8">
    <location>
        <position position="405"/>
    </location>
    <ligand>
        <name>[4Fe-4S] cluster</name>
        <dbReference type="ChEBI" id="CHEBI:49883"/>
        <label>1</label>
    </ligand>
</feature>
<evidence type="ECO:0000256" key="3">
    <source>
        <dbReference type="ARBA" id="ARBA00022723"/>
    </source>
</evidence>
<dbReference type="InterPro" id="IPR017896">
    <property type="entry name" value="4Fe4S_Fe-S-bd"/>
</dbReference>
<dbReference type="GeneID" id="83156179"/>
<dbReference type="KEGG" id="rch:RUM_14560"/>
<keyword evidence="3 8" id="KW-0479">Metal-binding</keyword>
<keyword evidence="6 8" id="KW-0408">Iron</keyword>
<evidence type="ECO:0000256" key="4">
    <source>
        <dbReference type="ARBA" id="ARBA00022737"/>
    </source>
</evidence>
<organism evidence="10 11">
    <name type="scientific">Ruminococcus champanellensis (strain DSM 18848 / JCM 17042 / KCTC 15320 / 18P13)</name>
    <dbReference type="NCBI Taxonomy" id="213810"/>
    <lineage>
        <taxon>Bacteria</taxon>
        <taxon>Bacillati</taxon>
        <taxon>Bacillota</taxon>
        <taxon>Clostridia</taxon>
        <taxon>Eubacteriales</taxon>
        <taxon>Oscillospiraceae</taxon>
        <taxon>Ruminococcus</taxon>
    </lineage>
</organism>
<dbReference type="AlphaFoldDB" id="D4LD65"/>
<dbReference type="Pfam" id="PF01512">
    <property type="entry name" value="Complex1_51K"/>
    <property type="match status" value="1"/>
</dbReference>
<dbReference type="NCBIfam" id="TIGR01945">
    <property type="entry name" value="rnfC"/>
    <property type="match status" value="1"/>
</dbReference>
<gene>
    <name evidence="8" type="primary">rnfC</name>
    <name evidence="10" type="ordered locus">RUM_14560</name>
</gene>
<evidence type="ECO:0000256" key="2">
    <source>
        <dbReference type="ARBA" id="ARBA00022485"/>
    </source>
</evidence>
<dbReference type="InterPro" id="IPR037225">
    <property type="entry name" value="Nuo51_FMN-bd_sf"/>
</dbReference>
<comment type="cofactor">
    <cofactor evidence="8">
        <name>[4Fe-4S] cluster</name>
        <dbReference type="ChEBI" id="CHEBI:49883"/>
    </cofactor>
    <text evidence="8">Binds 2 [4Fe-4S] clusters per subunit.</text>
</comment>
<dbReference type="HAMAP" id="MF_00461">
    <property type="entry name" value="RsxC_RnfC"/>
    <property type="match status" value="1"/>
</dbReference>
<dbReference type="InterPro" id="IPR017900">
    <property type="entry name" value="4Fe4S_Fe_S_CS"/>
</dbReference>
<comment type="function">
    <text evidence="8">Part of a membrane-bound complex that couples electron transfer with translocation of ions across the membrane.</text>
</comment>
<feature type="binding site" evidence="8">
    <location>
        <position position="401"/>
    </location>
    <ligand>
        <name>[4Fe-4S] cluster</name>
        <dbReference type="ChEBI" id="CHEBI:49883"/>
        <label>2</label>
    </ligand>
</feature>
<dbReference type="GO" id="GO:0046872">
    <property type="term" value="F:metal ion binding"/>
    <property type="evidence" value="ECO:0007669"/>
    <property type="project" value="UniProtKB-KW"/>
</dbReference>
<dbReference type="Pfam" id="PF13375">
    <property type="entry name" value="RnfC_N"/>
    <property type="match status" value="1"/>
</dbReference>
<dbReference type="RefSeq" id="WP_015558467.1">
    <property type="nucleotide sequence ID" value="NC_021039.1"/>
</dbReference>
<keyword evidence="8" id="KW-0472">Membrane</keyword>
<dbReference type="SUPFAM" id="SSF46548">
    <property type="entry name" value="alpha-helical ferredoxin"/>
    <property type="match status" value="1"/>
</dbReference>
<keyword evidence="1 8" id="KW-0813">Transport</keyword>
<evidence type="ECO:0000256" key="6">
    <source>
        <dbReference type="ARBA" id="ARBA00023004"/>
    </source>
</evidence>
<keyword evidence="11" id="KW-1185">Reference proteome</keyword>
<dbReference type="InterPro" id="IPR011538">
    <property type="entry name" value="Nuo51_FMN-bd"/>
</dbReference>
<comment type="subunit">
    <text evidence="8">The complex is composed of six subunits: RnfA, RnfB, RnfC, RnfD, RnfE and RnfG.</text>
</comment>
<dbReference type="BioCyc" id="RCHA213810:RUM_RS07070-MONOMER"/>
<accession>D4LD65</accession>
<evidence type="ECO:0000256" key="1">
    <source>
        <dbReference type="ARBA" id="ARBA00022448"/>
    </source>
</evidence>
<keyword evidence="2 8" id="KW-0004">4Fe-4S</keyword>
<evidence type="ECO:0000256" key="8">
    <source>
        <dbReference type="HAMAP-Rule" id="MF_00461"/>
    </source>
</evidence>
<dbReference type="GO" id="GO:0051539">
    <property type="term" value="F:4 iron, 4 sulfur cluster binding"/>
    <property type="evidence" value="ECO:0007669"/>
    <property type="project" value="UniProtKB-KW"/>
</dbReference>
<dbReference type="NCBIfam" id="NF003454">
    <property type="entry name" value="PRK05035.1"/>
    <property type="match status" value="1"/>
</dbReference>
<reference evidence="10" key="2">
    <citation type="submission" date="2010-03" db="EMBL/GenBank/DDBJ databases">
        <authorList>
            <person name="Pajon A."/>
        </authorList>
    </citation>
    <scope>NUCLEOTIDE SEQUENCE</scope>
    <source>
        <strain evidence="10">Type strain: 18P13</strain>
    </source>
</reference>
<feature type="binding site" evidence="8">
    <location>
        <position position="356"/>
    </location>
    <ligand>
        <name>[4Fe-4S] cluster</name>
        <dbReference type="ChEBI" id="CHEBI:49883"/>
        <label>1</label>
    </ligand>
</feature>
<dbReference type="InterPro" id="IPR026902">
    <property type="entry name" value="RnfC_N"/>
</dbReference>
<name>D4LD65_RUMC1</name>
<proteinExistence type="inferred from homology"/>
<dbReference type="GO" id="GO:0005886">
    <property type="term" value="C:plasma membrane"/>
    <property type="evidence" value="ECO:0007669"/>
    <property type="project" value="UniProtKB-SubCell"/>
</dbReference>
<keyword evidence="5 8" id="KW-0249">Electron transport</keyword>
<dbReference type="Pfam" id="PF13237">
    <property type="entry name" value="Fer4_10"/>
    <property type="match status" value="1"/>
</dbReference>
<dbReference type="Gene3D" id="3.30.70.3270">
    <property type="match status" value="1"/>
</dbReference>
<keyword evidence="8" id="KW-1003">Cell membrane</keyword>
<dbReference type="InterPro" id="IPR010208">
    <property type="entry name" value="Ion_transpt_RnfC/RsxC"/>
</dbReference>
<feature type="binding site" evidence="8">
    <location>
        <position position="395"/>
    </location>
    <ligand>
        <name>[4Fe-4S] cluster</name>
        <dbReference type="ChEBI" id="CHEBI:49883"/>
        <label>2</label>
    </ligand>
</feature>
<feature type="binding site" evidence="8">
    <location>
        <position position="359"/>
    </location>
    <ligand>
        <name>[4Fe-4S] cluster</name>
        <dbReference type="ChEBI" id="CHEBI:49883"/>
        <label>1</label>
    </ligand>
</feature>
<dbReference type="EMBL" id="FP929052">
    <property type="protein sequence ID" value="CBL17560.1"/>
    <property type="molecule type" value="Genomic_DNA"/>
</dbReference>
<dbReference type="PROSITE" id="PS51379">
    <property type="entry name" value="4FE4S_FER_2"/>
    <property type="match status" value="2"/>
</dbReference>
<feature type="binding site" evidence="8">
    <location>
        <position position="398"/>
    </location>
    <ligand>
        <name>[4Fe-4S] cluster</name>
        <dbReference type="ChEBI" id="CHEBI:49883"/>
        <label>2</label>
    </ligand>
</feature>
<evidence type="ECO:0000256" key="5">
    <source>
        <dbReference type="ARBA" id="ARBA00022982"/>
    </source>
</evidence>
<dbReference type="PROSITE" id="PS00198">
    <property type="entry name" value="4FE4S_FER_1"/>
    <property type="match status" value="2"/>
</dbReference>
<dbReference type="PATRIC" id="fig|213810.4.peg.1353"/>
<dbReference type="GO" id="GO:0022900">
    <property type="term" value="P:electron transport chain"/>
    <property type="evidence" value="ECO:0007669"/>
    <property type="project" value="UniProtKB-UniRule"/>
</dbReference>
<dbReference type="HOGENOM" id="CLU_010808_6_0_9"/>
<feature type="domain" description="4Fe-4S ferredoxin-type" evidence="9">
    <location>
        <begin position="386"/>
        <end position="415"/>
    </location>
</feature>
<dbReference type="PANTHER" id="PTHR43034:SF2">
    <property type="entry name" value="ION-TRANSLOCATING OXIDOREDUCTASE COMPLEX SUBUNIT C"/>
    <property type="match status" value="1"/>
</dbReference>
<dbReference type="PANTHER" id="PTHR43034">
    <property type="entry name" value="ION-TRANSLOCATING OXIDOREDUCTASE COMPLEX SUBUNIT C"/>
    <property type="match status" value="1"/>
</dbReference>
<feature type="binding site" evidence="8">
    <location>
        <position position="362"/>
    </location>
    <ligand>
        <name>[4Fe-4S] cluster</name>
        <dbReference type="ChEBI" id="CHEBI:49883"/>
        <label>1</label>
    </ligand>
</feature>
<dbReference type="EC" id="7.-.-.-" evidence="8"/>
<dbReference type="Gene3D" id="3.40.50.11540">
    <property type="entry name" value="NADH-ubiquinone oxidoreductase 51kDa subunit"/>
    <property type="match status" value="1"/>
</dbReference>
<evidence type="ECO:0000256" key="7">
    <source>
        <dbReference type="ARBA" id="ARBA00023014"/>
    </source>
</evidence>
<protein>
    <recommendedName>
        <fullName evidence="8">Ion-translocating oxidoreductase complex subunit C</fullName>
        <ecNumber evidence="8">7.-.-.-</ecNumber>
    </recommendedName>
    <alternativeName>
        <fullName evidence="8">Rnf electron transport complex subunit C</fullName>
    </alternativeName>
</protein>
<reference evidence="10" key="1">
    <citation type="submission" date="2010-03" db="EMBL/GenBank/DDBJ databases">
        <title>The genome sequence of Ruminococcus sp. 18P13.</title>
        <authorList>
            <consortium name="metaHIT consortium -- http://www.metahit.eu/"/>
            <person name="Pajon A."/>
            <person name="Turner K."/>
            <person name="Parkhill J."/>
            <person name="Bernalier A."/>
        </authorList>
    </citation>
    <scope>NUCLEOTIDE SEQUENCE [LARGE SCALE GENOMIC DNA]</scope>
    <source>
        <strain evidence="10">Type strain: 18P13</strain>
    </source>
</reference>
<dbReference type="Proteomes" id="UP000007054">
    <property type="component" value="Chromosome"/>
</dbReference>
<keyword evidence="4 8" id="KW-0677">Repeat</keyword>
<keyword evidence="8" id="KW-1278">Translocase</keyword>
<keyword evidence="7 8" id="KW-0411">Iron-sulfur</keyword>
<dbReference type="GO" id="GO:0009055">
    <property type="term" value="F:electron transfer activity"/>
    <property type="evidence" value="ECO:0007669"/>
    <property type="project" value="InterPro"/>
</dbReference>
<dbReference type="STRING" id="213810.RUM_14560"/>
<comment type="subcellular location">
    <subcellularLocation>
        <location evidence="8">Cell membrane</location>
        <topology evidence="8">Peripheral membrane protein</topology>
    </subcellularLocation>
</comment>
<dbReference type="SUPFAM" id="SSF142019">
    <property type="entry name" value="Nqo1 FMN-binding domain-like"/>
    <property type="match status" value="1"/>
</dbReference>
<feature type="binding site" evidence="8">
    <location>
        <position position="366"/>
    </location>
    <ligand>
        <name>[4Fe-4S] cluster</name>
        <dbReference type="ChEBI" id="CHEBI:49883"/>
        <label>2</label>
    </ligand>
</feature>
<evidence type="ECO:0000313" key="10">
    <source>
        <dbReference type="EMBL" id="CBL17560.1"/>
    </source>
</evidence>
<sequence>MKRLNGVHLAHNKGTEHIACVQLPLPAKVRIPMLMNMGAPCTPLVKVGDLVQVGQKIGDTEVPFSVPVHASVSGTVTAITEILSANGSTCKAVEIEPDGKQTVSPEVKPPVFSDRAGFVKAIRESGAVGLGGAGFPTHIKLNPKTPIDTLVINGAECEPYITSDYRQMVEGPEEIINGIKLIMEQLQIPRAKIGIENNKPQAVKVLVELADKYPEIEIAPLPTTYPQGAEKVMIYNTTGRIIKEGQLPSDTGVIVLNVSTVAFLWRYAQTGMPLVERRLTVDGDTVKKPCNLIVPIGTSVADVLAYAQCDMDKVRMLIGGGPMMGMCLYTADTPIGKPNNAILALEHYQENPETACIRCGRCMHACPMRLMPTELEKAYRTRDVAALQKLKLSLCMNCGSCTYVCPAGRHLAETNQLAKALLPRKK</sequence>
<evidence type="ECO:0000313" key="11">
    <source>
        <dbReference type="Proteomes" id="UP000007054"/>
    </source>
</evidence>
<comment type="similarity">
    <text evidence="8">Belongs to the 4Fe4S bacterial-type ferredoxin family. RnfC subfamily.</text>
</comment>
<evidence type="ECO:0000259" key="9">
    <source>
        <dbReference type="PROSITE" id="PS51379"/>
    </source>
</evidence>